<protein>
    <recommendedName>
        <fullName evidence="3">Major capsid protein E</fullName>
    </recommendedName>
</protein>
<dbReference type="Pfam" id="PF03864">
    <property type="entry name" value="Phage_cap_E"/>
    <property type="match status" value="1"/>
</dbReference>
<dbReference type="KEGG" id="nah:F5544_43445"/>
<dbReference type="RefSeq" id="WP_167478557.1">
    <property type="nucleotide sequence ID" value="NZ_CP046172.1"/>
</dbReference>
<sequence length="345" mass="37903">MPIYYDAPIVPDTLTTYIRKQPLPTGNTLSALFPEEYKPTNMVDFMEIVKKTRTAQYRTFDGRIHVTSRDRGTEKRVPLAPLSDSLGVGEFERLQLEFARLGGTAKIQLEQAIYNDAENLTTYVRNRVELAWGDVLADGKLTINEGGLTSEADYGIPADHKVTAAALWTDPASADPLSDLMAWCDIWTKDNGDTPGHILTSLKVTRALQRNKALIAAITGSTIGKTFVSLDEINTLFASNGLPTLLPHYDTLLDVDGKDTRVLPDNLAVLLPTDKRELGYMAWGMTATALELIEAGRTEYTFENAPGIVGVVIKDGPPFRQFTFVDAVGQPILENPYKIVIATVG</sequence>
<dbReference type="Gene3D" id="3.90.1690.10">
    <property type="entry name" value="phage-related protein like domain"/>
    <property type="match status" value="1"/>
</dbReference>
<gene>
    <name evidence="1" type="ORF">F5544_43445</name>
</gene>
<accession>A0A6G9YUH0</accession>
<organism evidence="1 2">
    <name type="scientific">Nocardia arthritidis</name>
    <dbReference type="NCBI Taxonomy" id="228602"/>
    <lineage>
        <taxon>Bacteria</taxon>
        <taxon>Bacillati</taxon>
        <taxon>Actinomycetota</taxon>
        <taxon>Actinomycetes</taxon>
        <taxon>Mycobacteriales</taxon>
        <taxon>Nocardiaceae</taxon>
        <taxon>Nocardia</taxon>
    </lineage>
</organism>
<dbReference type="EMBL" id="CP046172">
    <property type="protein sequence ID" value="QIS16493.1"/>
    <property type="molecule type" value="Genomic_DNA"/>
</dbReference>
<proteinExistence type="predicted"/>
<evidence type="ECO:0000313" key="1">
    <source>
        <dbReference type="EMBL" id="QIS16493.1"/>
    </source>
</evidence>
<dbReference type="InterPro" id="IPR053738">
    <property type="entry name" value="Lambda_capsid_assembly"/>
</dbReference>
<dbReference type="Proteomes" id="UP000503540">
    <property type="component" value="Chromosome"/>
</dbReference>
<dbReference type="InterPro" id="IPR005564">
    <property type="entry name" value="Major_capsid_GpE"/>
</dbReference>
<keyword evidence="2" id="KW-1185">Reference proteome</keyword>
<name>A0A6G9YUH0_9NOCA</name>
<dbReference type="AlphaFoldDB" id="A0A6G9YUH0"/>
<evidence type="ECO:0000313" key="2">
    <source>
        <dbReference type="Proteomes" id="UP000503540"/>
    </source>
</evidence>
<evidence type="ECO:0008006" key="3">
    <source>
        <dbReference type="Google" id="ProtNLM"/>
    </source>
</evidence>
<reference evidence="1 2" key="1">
    <citation type="journal article" date="2019" name="ACS Chem. Biol.">
        <title>Identification and Mobilization of a Cryptic Antibiotic Biosynthesis Gene Locus from a Human-Pathogenic Nocardia Isolate.</title>
        <authorList>
            <person name="Herisse M."/>
            <person name="Ishida K."/>
            <person name="Porter J.L."/>
            <person name="Howden B."/>
            <person name="Hertweck C."/>
            <person name="Stinear T.P."/>
            <person name="Pidot S.J."/>
        </authorList>
    </citation>
    <scope>NUCLEOTIDE SEQUENCE [LARGE SCALE GENOMIC DNA]</scope>
    <source>
        <strain evidence="1 2">AUSMDU00012717</strain>
    </source>
</reference>